<evidence type="ECO:0000256" key="4">
    <source>
        <dbReference type="ARBA" id="ARBA00023128"/>
    </source>
</evidence>
<dbReference type="GeneID" id="30199221"/>
<dbReference type="STRING" id="683960.A0A1E3P1A4"/>
<evidence type="ECO:0000256" key="6">
    <source>
        <dbReference type="ARBA" id="ARBA00035180"/>
    </source>
</evidence>
<keyword evidence="3" id="KW-0689">Ribosomal protein</keyword>
<name>A0A1E3P1A4_WICAA</name>
<sequence>MITKYFTKVVVKFNPLDKGGKNGRLFLSQIPPALKGACSIDHELLNATSKNAPIIKVTFKDKKSLETDPTKGSINEIASFFDRHSRQLQFKESIEK</sequence>
<dbReference type="GO" id="GO:0005762">
    <property type="term" value="C:mitochondrial large ribosomal subunit"/>
    <property type="evidence" value="ECO:0007669"/>
    <property type="project" value="EnsemblFungi"/>
</dbReference>
<comment type="similarity">
    <text evidence="2">Belongs to the mitochondrion-specific ribosomal protein mL53 family.</text>
</comment>
<comment type="subcellular location">
    <subcellularLocation>
        <location evidence="1">Mitochondrion</location>
    </subcellularLocation>
</comment>
<evidence type="ECO:0000256" key="7">
    <source>
        <dbReference type="ARBA" id="ARBA00077936"/>
    </source>
</evidence>
<protein>
    <recommendedName>
        <fullName evidence="6">Large ribosomal subunit protein mL53</fullName>
    </recommendedName>
    <alternativeName>
        <fullName evidence="7">54S ribosomal protein L44, mitochondrial</fullName>
    </alternativeName>
</protein>
<evidence type="ECO:0000256" key="1">
    <source>
        <dbReference type="ARBA" id="ARBA00004173"/>
    </source>
</evidence>
<dbReference type="PANTHER" id="PTHR28236:SF1">
    <property type="entry name" value="LARGE RIBOSOMAL SUBUNIT PROTEIN ML53"/>
    <property type="match status" value="1"/>
</dbReference>
<keyword evidence="4" id="KW-0496">Mitochondrion</keyword>
<accession>A0A1E3P1A4</accession>
<gene>
    <name evidence="8" type="ORF">WICANDRAFT_32533</name>
</gene>
<dbReference type="FunFam" id="3.40.30.10:FF:000260">
    <property type="entry name" value="Mitochondrial ribosomal protein L44"/>
    <property type="match status" value="1"/>
</dbReference>
<dbReference type="InterPro" id="IPR042776">
    <property type="entry name" value="Ribosomal_mL53_fung"/>
</dbReference>
<dbReference type="Pfam" id="PF10780">
    <property type="entry name" value="MRP_L53"/>
    <property type="match status" value="1"/>
</dbReference>
<dbReference type="Proteomes" id="UP000094112">
    <property type="component" value="Unassembled WGS sequence"/>
</dbReference>
<dbReference type="RefSeq" id="XP_019038438.1">
    <property type="nucleotide sequence ID" value="XM_019181975.1"/>
</dbReference>
<keyword evidence="9" id="KW-1185">Reference proteome</keyword>
<organism evidence="8 9">
    <name type="scientific">Wickerhamomyces anomalus (strain ATCC 58044 / CBS 1984 / NCYC 433 / NRRL Y-366-8)</name>
    <name type="common">Yeast</name>
    <name type="synonym">Hansenula anomala</name>
    <dbReference type="NCBI Taxonomy" id="683960"/>
    <lineage>
        <taxon>Eukaryota</taxon>
        <taxon>Fungi</taxon>
        <taxon>Dikarya</taxon>
        <taxon>Ascomycota</taxon>
        <taxon>Saccharomycotina</taxon>
        <taxon>Saccharomycetes</taxon>
        <taxon>Phaffomycetales</taxon>
        <taxon>Wickerhamomycetaceae</taxon>
        <taxon>Wickerhamomyces</taxon>
    </lineage>
</organism>
<dbReference type="PANTHER" id="PTHR28236">
    <property type="entry name" value="54S RIBOSOMAL PROTEIN L44, MITOCHONDRIAL"/>
    <property type="match status" value="1"/>
</dbReference>
<dbReference type="OrthoDB" id="4136894at2759"/>
<dbReference type="GO" id="GO:0003735">
    <property type="term" value="F:structural constituent of ribosome"/>
    <property type="evidence" value="ECO:0007669"/>
    <property type="project" value="EnsemblFungi"/>
</dbReference>
<reference evidence="8 9" key="1">
    <citation type="journal article" date="2016" name="Proc. Natl. Acad. Sci. U.S.A.">
        <title>Comparative genomics of biotechnologically important yeasts.</title>
        <authorList>
            <person name="Riley R."/>
            <person name="Haridas S."/>
            <person name="Wolfe K.H."/>
            <person name="Lopes M.R."/>
            <person name="Hittinger C.T."/>
            <person name="Goeker M."/>
            <person name="Salamov A.A."/>
            <person name="Wisecaver J.H."/>
            <person name="Long T.M."/>
            <person name="Calvey C.H."/>
            <person name="Aerts A.L."/>
            <person name="Barry K.W."/>
            <person name="Choi C."/>
            <person name="Clum A."/>
            <person name="Coughlan A.Y."/>
            <person name="Deshpande S."/>
            <person name="Douglass A.P."/>
            <person name="Hanson S.J."/>
            <person name="Klenk H.-P."/>
            <person name="LaButti K.M."/>
            <person name="Lapidus A."/>
            <person name="Lindquist E.A."/>
            <person name="Lipzen A.M."/>
            <person name="Meier-Kolthoff J.P."/>
            <person name="Ohm R.A."/>
            <person name="Otillar R.P."/>
            <person name="Pangilinan J.L."/>
            <person name="Peng Y."/>
            <person name="Rokas A."/>
            <person name="Rosa C.A."/>
            <person name="Scheuner C."/>
            <person name="Sibirny A.A."/>
            <person name="Slot J.C."/>
            <person name="Stielow J.B."/>
            <person name="Sun H."/>
            <person name="Kurtzman C.P."/>
            <person name="Blackwell M."/>
            <person name="Grigoriev I.V."/>
            <person name="Jeffries T.W."/>
        </authorList>
    </citation>
    <scope>NUCLEOTIDE SEQUENCE [LARGE SCALE GENOMIC DNA]</scope>
    <source>
        <strain evidence="9">ATCC 58044 / CBS 1984 / NCYC 433 / NRRL Y-366-8</strain>
    </source>
</reference>
<dbReference type="EMBL" id="KV454211">
    <property type="protein sequence ID" value="ODQ59231.1"/>
    <property type="molecule type" value="Genomic_DNA"/>
</dbReference>
<dbReference type="InterPro" id="IPR019716">
    <property type="entry name" value="Ribosomal_mL53"/>
</dbReference>
<dbReference type="Gene3D" id="3.40.30.10">
    <property type="entry name" value="Glutaredoxin"/>
    <property type="match status" value="1"/>
</dbReference>
<evidence type="ECO:0000313" key="8">
    <source>
        <dbReference type="EMBL" id="ODQ59231.1"/>
    </source>
</evidence>
<proteinExistence type="inferred from homology"/>
<evidence type="ECO:0000256" key="5">
    <source>
        <dbReference type="ARBA" id="ARBA00023274"/>
    </source>
</evidence>
<evidence type="ECO:0000313" key="9">
    <source>
        <dbReference type="Proteomes" id="UP000094112"/>
    </source>
</evidence>
<keyword evidence="5" id="KW-0687">Ribonucleoprotein</keyword>
<evidence type="ECO:0000256" key="2">
    <source>
        <dbReference type="ARBA" id="ARBA00005557"/>
    </source>
</evidence>
<dbReference type="AlphaFoldDB" id="A0A1E3P1A4"/>
<evidence type="ECO:0000256" key="3">
    <source>
        <dbReference type="ARBA" id="ARBA00022980"/>
    </source>
</evidence>